<evidence type="ECO:0000256" key="2">
    <source>
        <dbReference type="SAM" id="Phobius"/>
    </source>
</evidence>
<dbReference type="InterPro" id="IPR052521">
    <property type="entry name" value="Cell_div_SPOR-domain"/>
</dbReference>
<feature type="region of interest" description="Disordered" evidence="1">
    <location>
        <begin position="42"/>
        <end position="65"/>
    </location>
</feature>
<dbReference type="PANTHER" id="PTHR38687">
    <property type="entry name" value="CELL DIVISION PROTEIN DEDD-RELATED"/>
    <property type="match status" value="1"/>
</dbReference>
<dbReference type="Gene3D" id="3.30.70.1070">
    <property type="entry name" value="Sporulation related repeat"/>
    <property type="match status" value="1"/>
</dbReference>
<accession>A0ABQ5U1Q4</accession>
<comment type="caution">
    <text evidence="4">The sequence shown here is derived from an EMBL/GenBank/DDBJ whole genome shotgun (WGS) entry which is preliminary data.</text>
</comment>
<proteinExistence type="predicted"/>
<keyword evidence="4" id="KW-0132">Cell division</keyword>
<feature type="transmembrane region" description="Helical" evidence="2">
    <location>
        <begin position="18"/>
        <end position="37"/>
    </location>
</feature>
<dbReference type="Proteomes" id="UP001161423">
    <property type="component" value="Unassembled WGS sequence"/>
</dbReference>
<evidence type="ECO:0000259" key="3">
    <source>
        <dbReference type="PROSITE" id="PS51724"/>
    </source>
</evidence>
<sequence length="202" mass="22010">MAAKRNTRNDSSSRSLPWGPMLLSFAVGAFVMFLLHLKDNVPADKSGSVKTTESKQKQKPAKKEGVEPTFDFYTLLPEMEVMVDKKNQGSQPIVTSPSDDSDAAEATIGSETGSETQPSAEADVSYMLQVGSFKRASDADGFRAKLALLGIESKVQSVTIDNKDTWHRVQVGPIAGRSKADALQKQLRDNNIDSLLLRAKHN</sequence>
<gene>
    <name evidence="4" type="ORF">GCM10007891_25690</name>
</gene>
<evidence type="ECO:0000256" key="1">
    <source>
        <dbReference type="SAM" id="MobiDB-lite"/>
    </source>
</evidence>
<dbReference type="EMBL" id="BSND01000013">
    <property type="protein sequence ID" value="GLQ00716.1"/>
    <property type="molecule type" value="Genomic_DNA"/>
</dbReference>
<keyword evidence="2" id="KW-0472">Membrane</keyword>
<keyword evidence="4" id="KW-0131">Cell cycle</keyword>
<feature type="compositionally biased region" description="Polar residues" evidence="1">
    <location>
        <begin position="109"/>
        <end position="119"/>
    </location>
</feature>
<reference evidence="4" key="2">
    <citation type="submission" date="2023-01" db="EMBL/GenBank/DDBJ databases">
        <title>Draft genome sequence of Methylophaga thalassica strain NBRC 102424.</title>
        <authorList>
            <person name="Sun Q."/>
            <person name="Mori K."/>
        </authorList>
    </citation>
    <scope>NUCLEOTIDE SEQUENCE</scope>
    <source>
        <strain evidence="4">NBRC 102424</strain>
    </source>
</reference>
<dbReference type="RefSeq" id="WP_007144231.1">
    <property type="nucleotide sequence ID" value="NZ_BSND01000013.1"/>
</dbReference>
<evidence type="ECO:0000313" key="4">
    <source>
        <dbReference type="EMBL" id="GLQ00716.1"/>
    </source>
</evidence>
<feature type="compositionally biased region" description="Polar residues" evidence="1">
    <location>
        <begin position="88"/>
        <end position="98"/>
    </location>
</feature>
<keyword evidence="2" id="KW-0812">Transmembrane</keyword>
<feature type="region of interest" description="Disordered" evidence="1">
    <location>
        <begin position="86"/>
        <end position="120"/>
    </location>
</feature>
<dbReference type="InterPro" id="IPR036680">
    <property type="entry name" value="SPOR-like_sf"/>
</dbReference>
<organism evidence="4 5">
    <name type="scientific">Methylophaga thalassica</name>
    <dbReference type="NCBI Taxonomy" id="40223"/>
    <lineage>
        <taxon>Bacteria</taxon>
        <taxon>Pseudomonadati</taxon>
        <taxon>Pseudomonadota</taxon>
        <taxon>Gammaproteobacteria</taxon>
        <taxon>Thiotrichales</taxon>
        <taxon>Piscirickettsiaceae</taxon>
        <taxon>Methylophaga</taxon>
    </lineage>
</organism>
<evidence type="ECO:0000313" key="5">
    <source>
        <dbReference type="Proteomes" id="UP001161423"/>
    </source>
</evidence>
<dbReference type="Pfam" id="PF05036">
    <property type="entry name" value="SPOR"/>
    <property type="match status" value="1"/>
</dbReference>
<feature type="compositionally biased region" description="Basic and acidic residues" evidence="1">
    <location>
        <begin position="52"/>
        <end position="65"/>
    </location>
</feature>
<feature type="domain" description="SPOR" evidence="3">
    <location>
        <begin position="120"/>
        <end position="199"/>
    </location>
</feature>
<dbReference type="GO" id="GO:0051301">
    <property type="term" value="P:cell division"/>
    <property type="evidence" value="ECO:0007669"/>
    <property type="project" value="UniProtKB-KW"/>
</dbReference>
<keyword evidence="5" id="KW-1185">Reference proteome</keyword>
<dbReference type="PROSITE" id="PS51724">
    <property type="entry name" value="SPOR"/>
    <property type="match status" value="1"/>
</dbReference>
<name>A0ABQ5U1Q4_9GAMM</name>
<dbReference type="SUPFAM" id="SSF110997">
    <property type="entry name" value="Sporulation related repeat"/>
    <property type="match status" value="1"/>
</dbReference>
<protein>
    <submittedName>
        <fullName evidence="4">Cell division protein</fullName>
    </submittedName>
</protein>
<keyword evidence="2" id="KW-1133">Transmembrane helix</keyword>
<reference evidence="4" key="1">
    <citation type="journal article" date="2014" name="Int. J. Syst. Evol. Microbiol.">
        <title>Complete genome of a new Firmicutes species belonging to the dominant human colonic microbiota ('Ruminococcus bicirculans') reveals two chromosomes and a selective capacity to utilize plant glucans.</title>
        <authorList>
            <consortium name="NISC Comparative Sequencing Program"/>
            <person name="Wegmann U."/>
            <person name="Louis P."/>
            <person name="Goesmann A."/>
            <person name="Henrissat B."/>
            <person name="Duncan S.H."/>
            <person name="Flint H.J."/>
        </authorList>
    </citation>
    <scope>NUCLEOTIDE SEQUENCE</scope>
    <source>
        <strain evidence="4">NBRC 102424</strain>
    </source>
</reference>
<dbReference type="InterPro" id="IPR007730">
    <property type="entry name" value="SPOR-like_dom"/>
</dbReference>